<dbReference type="STRING" id="286115.A0A507CZ09"/>
<feature type="domain" description="Formyl transferase N-terminal" evidence="6">
    <location>
        <begin position="99"/>
        <end position="200"/>
    </location>
</feature>
<accession>A0A507CZ09</accession>
<dbReference type="GO" id="GO:0005739">
    <property type="term" value="C:mitochondrion"/>
    <property type="evidence" value="ECO:0007669"/>
    <property type="project" value="TreeGrafter"/>
</dbReference>
<dbReference type="VEuPathDB" id="FungiDB:SeMB42_g04340"/>
<dbReference type="CDD" id="cd08646">
    <property type="entry name" value="FMT_core_Met-tRNA-FMT_N"/>
    <property type="match status" value="1"/>
</dbReference>
<keyword evidence="9" id="KW-1185">Reference proteome</keyword>
<dbReference type="Pfam" id="PF00551">
    <property type="entry name" value="Formyl_trans_N"/>
    <property type="match status" value="1"/>
</dbReference>
<keyword evidence="3 8" id="KW-0808">Transferase</keyword>
<dbReference type="Proteomes" id="UP000317494">
    <property type="component" value="Unassembled WGS sequence"/>
</dbReference>
<evidence type="ECO:0000256" key="4">
    <source>
        <dbReference type="ARBA" id="ARBA00022917"/>
    </source>
</evidence>
<comment type="caution">
    <text evidence="8">The sequence shown here is derived from an EMBL/GenBank/DDBJ whole genome shotgun (WGS) entry which is preliminary data.</text>
</comment>
<dbReference type="InterPro" id="IPR036477">
    <property type="entry name" value="Formyl_transf_N_sf"/>
</dbReference>
<feature type="domain" description="Formyl transferase C-terminal" evidence="7">
    <location>
        <begin position="224"/>
        <end position="270"/>
    </location>
</feature>
<reference evidence="8 9" key="1">
    <citation type="journal article" date="2019" name="Sci. Rep.">
        <title>Comparative genomics of chytrid fungi reveal insights into the obligate biotrophic and pathogenic lifestyle of Synchytrium endobioticum.</title>
        <authorList>
            <person name="van de Vossenberg B.T.L.H."/>
            <person name="Warris S."/>
            <person name="Nguyen H.D.T."/>
            <person name="van Gent-Pelzer M.P.E."/>
            <person name="Joly D.L."/>
            <person name="van de Geest H.C."/>
            <person name="Bonants P.J.M."/>
            <person name="Smith D.S."/>
            <person name="Levesque C.A."/>
            <person name="van der Lee T.A.J."/>
        </authorList>
    </citation>
    <scope>NUCLEOTIDE SEQUENCE [LARGE SCALE GENOMIC DNA]</scope>
    <source>
        <strain evidence="8 9">MB42</strain>
    </source>
</reference>
<dbReference type="Gene3D" id="3.40.50.12230">
    <property type="match status" value="1"/>
</dbReference>
<dbReference type="Pfam" id="PF02911">
    <property type="entry name" value="Formyl_trans_C"/>
    <property type="match status" value="1"/>
</dbReference>
<dbReference type="EC" id="2.1.2.9" evidence="2"/>
<dbReference type="GO" id="GO:0004479">
    <property type="term" value="F:methionyl-tRNA formyltransferase activity"/>
    <property type="evidence" value="ECO:0007669"/>
    <property type="project" value="UniProtKB-EC"/>
</dbReference>
<evidence type="ECO:0000256" key="2">
    <source>
        <dbReference type="ARBA" id="ARBA00012261"/>
    </source>
</evidence>
<dbReference type="PANTHER" id="PTHR11138">
    <property type="entry name" value="METHIONYL-TRNA FORMYLTRANSFERASE"/>
    <property type="match status" value="1"/>
</dbReference>
<gene>
    <name evidence="8" type="primary">FMT1</name>
    <name evidence="8" type="ORF">SeMB42_g04340</name>
</gene>
<dbReference type="PANTHER" id="PTHR11138:SF5">
    <property type="entry name" value="METHIONYL-TRNA FORMYLTRANSFERASE, MITOCHONDRIAL"/>
    <property type="match status" value="1"/>
</dbReference>
<protein>
    <recommendedName>
        <fullName evidence="2">methionyl-tRNA formyltransferase</fullName>
        <ecNumber evidence="2">2.1.2.9</ecNumber>
    </recommendedName>
</protein>
<evidence type="ECO:0000313" key="8">
    <source>
        <dbReference type="EMBL" id="TPX44394.1"/>
    </source>
</evidence>
<dbReference type="InterPro" id="IPR002376">
    <property type="entry name" value="Formyl_transf_N"/>
</dbReference>
<organism evidence="8 9">
    <name type="scientific">Synchytrium endobioticum</name>
    <dbReference type="NCBI Taxonomy" id="286115"/>
    <lineage>
        <taxon>Eukaryota</taxon>
        <taxon>Fungi</taxon>
        <taxon>Fungi incertae sedis</taxon>
        <taxon>Chytridiomycota</taxon>
        <taxon>Chytridiomycota incertae sedis</taxon>
        <taxon>Chytridiomycetes</taxon>
        <taxon>Synchytriales</taxon>
        <taxon>Synchytriaceae</taxon>
        <taxon>Synchytrium</taxon>
    </lineage>
</organism>
<evidence type="ECO:0000259" key="7">
    <source>
        <dbReference type="Pfam" id="PF02911"/>
    </source>
</evidence>
<keyword evidence="4" id="KW-0648">Protein biosynthesis</keyword>
<name>A0A507CZ09_9FUNG</name>
<proteinExistence type="inferred from homology"/>
<dbReference type="SUPFAM" id="SSF53328">
    <property type="entry name" value="Formyltransferase"/>
    <property type="match status" value="1"/>
</dbReference>
<evidence type="ECO:0000259" key="6">
    <source>
        <dbReference type="Pfam" id="PF00551"/>
    </source>
</evidence>
<dbReference type="AlphaFoldDB" id="A0A507CZ09"/>
<comment type="similarity">
    <text evidence="1">Belongs to the Fmt family.</text>
</comment>
<evidence type="ECO:0000256" key="5">
    <source>
        <dbReference type="SAM" id="MobiDB-lite"/>
    </source>
</evidence>
<dbReference type="InterPro" id="IPR041711">
    <property type="entry name" value="Met-tRNA-FMT_N"/>
</dbReference>
<evidence type="ECO:0000256" key="3">
    <source>
        <dbReference type="ARBA" id="ARBA00022679"/>
    </source>
</evidence>
<dbReference type="EMBL" id="QEAN01000173">
    <property type="protein sequence ID" value="TPX44394.1"/>
    <property type="molecule type" value="Genomic_DNA"/>
</dbReference>
<sequence>MAFTRVFRAYSTSAHKPPYSVLFFGTDDFSVITLKRLLERRDVVRHLEVVCPPDTPTKKVPKCPVSQLANSAALKLHHPPAKTLSGWKVPQAANTGHPFDIGVVVSFGYFLTKPVLASFPLRAVNVHPSVLPKYRGAAPIQHTILNNEHETGVSIIELHEDKFDAGRILRQAKISVPPDAHYLQLHNQLAELGAQELISTLEDFPRQADNAKAQDKALVSHAPKIEKAQARIVWSEMTAEHVYRLYRAVGAKIPLHTTFRGKRAQLTQLLNPSTIPSLCMMKFPDSILDPNAKPGTIIVHPNETEEDEVKEKSLSANSITDIRLSAGRNNFFEMATQINLSSRKTVITKKYYDTSLHKLRIVDTIQVFCRSELDTLRNKLDHFDGNRPSTGACSPPKKRPEGNRTSRFLC</sequence>
<evidence type="ECO:0000313" key="9">
    <source>
        <dbReference type="Proteomes" id="UP000317494"/>
    </source>
</evidence>
<evidence type="ECO:0000256" key="1">
    <source>
        <dbReference type="ARBA" id="ARBA00010699"/>
    </source>
</evidence>
<feature type="region of interest" description="Disordered" evidence="5">
    <location>
        <begin position="384"/>
        <end position="406"/>
    </location>
</feature>
<dbReference type="InterPro" id="IPR005793">
    <property type="entry name" value="Formyl_trans_C"/>
</dbReference>